<sequence>MSRPLKFAANAVFAIVVLAGTAWTATALWFHLAGLPLILGWALLAIVAVVAIYARARQPLLGWVVVGLAALLTAGWYATIRPSDDRDWAPDVARGVKAQVAGELVTLSDVRDFHWQDSDHAEERWITRTVDLSQIKTVDMLTSVWNNPEIAHLLVSFGFAGGEHVVFSVEIRREADESFNEIGGFFRQFELVLIAATEGDIVRLRTNHRKEEVRLYPIDLTPDQQRRLFLSYVTLAQDLEAAPRFYNTVTANCTTVVYGLAQVLNPSLPLHSSLILSGRLPEYIDAQGVLAGEGSVGDRRAAALITPKAQAAGEAADFSEAIRRPAAP</sequence>
<protein>
    <recommendedName>
        <fullName evidence="2">Lnb N-terminal periplasmic domain-containing protein</fullName>
    </recommendedName>
</protein>
<dbReference type="STRING" id="282683.SAMN04488105_113139"/>
<gene>
    <name evidence="3" type="ORF">SAMN04488105_113139</name>
</gene>
<dbReference type="AlphaFoldDB" id="A0A1G7ISR6"/>
<feature type="transmembrane region" description="Helical" evidence="1">
    <location>
        <begin position="35"/>
        <end position="53"/>
    </location>
</feature>
<evidence type="ECO:0000313" key="4">
    <source>
        <dbReference type="Proteomes" id="UP000198994"/>
    </source>
</evidence>
<evidence type="ECO:0000256" key="1">
    <source>
        <dbReference type="SAM" id="Phobius"/>
    </source>
</evidence>
<keyword evidence="4" id="KW-1185">Reference proteome</keyword>
<dbReference type="Proteomes" id="UP000198994">
    <property type="component" value="Unassembled WGS sequence"/>
</dbReference>
<feature type="transmembrane region" description="Helical" evidence="1">
    <location>
        <begin position="60"/>
        <end position="78"/>
    </location>
</feature>
<dbReference type="RefSeq" id="WP_089962221.1">
    <property type="nucleotide sequence ID" value="NZ_FNAV01000013.1"/>
</dbReference>
<accession>A0A1G7ISR6</accession>
<keyword evidence="1" id="KW-0812">Transmembrane</keyword>
<name>A0A1G7ISR6_9RHOB</name>
<proteinExistence type="predicted"/>
<keyword evidence="1" id="KW-0472">Membrane</keyword>
<keyword evidence="1" id="KW-1133">Transmembrane helix</keyword>
<evidence type="ECO:0000259" key="2">
    <source>
        <dbReference type="Pfam" id="PF13387"/>
    </source>
</evidence>
<reference evidence="4" key="1">
    <citation type="submission" date="2016-10" db="EMBL/GenBank/DDBJ databases">
        <authorList>
            <person name="Varghese N."/>
            <person name="Submissions S."/>
        </authorList>
    </citation>
    <scope>NUCLEOTIDE SEQUENCE [LARGE SCALE GENOMIC DNA]</scope>
    <source>
        <strain evidence="4">DSM 10146</strain>
    </source>
</reference>
<feature type="transmembrane region" description="Helical" evidence="1">
    <location>
        <begin position="7"/>
        <end position="29"/>
    </location>
</feature>
<organism evidence="3 4">
    <name type="scientific">Salipiger thiooxidans</name>
    <dbReference type="NCBI Taxonomy" id="282683"/>
    <lineage>
        <taxon>Bacteria</taxon>
        <taxon>Pseudomonadati</taxon>
        <taxon>Pseudomonadota</taxon>
        <taxon>Alphaproteobacteria</taxon>
        <taxon>Rhodobacterales</taxon>
        <taxon>Roseobacteraceae</taxon>
        <taxon>Salipiger</taxon>
    </lineage>
</organism>
<dbReference type="EMBL" id="FNAV01000013">
    <property type="protein sequence ID" value="SDF15594.1"/>
    <property type="molecule type" value="Genomic_DNA"/>
</dbReference>
<feature type="domain" description="Lnb N-terminal periplasmic" evidence="2">
    <location>
        <begin position="122"/>
        <end position="271"/>
    </location>
</feature>
<evidence type="ECO:0000313" key="3">
    <source>
        <dbReference type="EMBL" id="SDF15594.1"/>
    </source>
</evidence>
<dbReference type="Pfam" id="PF13387">
    <property type="entry name" value="Lnb_N"/>
    <property type="match status" value="1"/>
</dbReference>
<dbReference type="InterPro" id="IPR025178">
    <property type="entry name" value="Lnb_N"/>
</dbReference>
<dbReference type="OrthoDB" id="274718at2"/>